<name>A0A9Q1I1H5_CONCO</name>
<accession>A0A9Q1I1H5</accession>
<dbReference type="AlphaFoldDB" id="A0A9Q1I1H5"/>
<protein>
    <submittedName>
        <fullName evidence="2">Uncharacterized protein</fullName>
    </submittedName>
</protein>
<keyword evidence="3" id="KW-1185">Reference proteome</keyword>
<reference evidence="2" key="1">
    <citation type="journal article" date="2023" name="Science">
        <title>Genome structures resolve the early diversification of teleost fishes.</title>
        <authorList>
            <person name="Parey E."/>
            <person name="Louis A."/>
            <person name="Montfort J."/>
            <person name="Bouchez O."/>
            <person name="Roques C."/>
            <person name="Iampietro C."/>
            <person name="Lluch J."/>
            <person name="Castinel A."/>
            <person name="Donnadieu C."/>
            <person name="Desvignes T."/>
            <person name="Floi Bucao C."/>
            <person name="Jouanno E."/>
            <person name="Wen M."/>
            <person name="Mejri S."/>
            <person name="Dirks R."/>
            <person name="Jansen H."/>
            <person name="Henkel C."/>
            <person name="Chen W.J."/>
            <person name="Zahm M."/>
            <person name="Cabau C."/>
            <person name="Klopp C."/>
            <person name="Thompson A.W."/>
            <person name="Robinson-Rechavi M."/>
            <person name="Braasch I."/>
            <person name="Lecointre G."/>
            <person name="Bobe J."/>
            <person name="Postlethwait J.H."/>
            <person name="Berthelot C."/>
            <person name="Roest Crollius H."/>
            <person name="Guiguen Y."/>
        </authorList>
    </citation>
    <scope>NUCLEOTIDE SEQUENCE</scope>
    <source>
        <strain evidence="2">Concon-B</strain>
    </source>
</reference>
<gene>
    <name evidence="2" type="ORF">COCON_G00076230</name>
</gene>
<dbReference type="OrthoDB" id="6077919at2759"/>
<proteinExistence type="predicted"/>
<comment type="caution">
    <text evidence="2">The sequence shown here is derived from an EMBL/GenBank/DDBJ whole genome shotgun (WGS) entry which is preliminary data.</text>
</comment>
<evidence type="ECO:0000313" key="2">
    <source>
        <dbReference type="EMBL" id="KAJ8275871.1"/>
    </source>
</evidence>
<dbReference type="EMBL" id="JAFJMO010000005">
    <property type="protein sequence ID" value="KAJ8275871.1"/>
    <property type="molecule type" value="Genomic_DNA"/>
</dbReference>
<dbReference type="Proteomes" id="UP001152803">
    <property type="component" value="Unassembled WGS sequence"/>
</dbReference>
<evidence type="ECO:0000256" key="1">
    <source>
        <dbReference type="SAM" id="MobiDB-lite"/>
    </source>
</evidence>
<evidence type="ECO:0000313" key="3">
    <source>
        <dbReference type="Proteomes" id="UP001152803"/>
    </source>
</evidence>
<sequence length="127" mass="14736">MDQEDALEYERLKEAILDKYDIDQETYHLQFRGAQLQVWIRERNPDSAAEAASLANVFVSARRKTQPWTYAKWKGSRESNKPHRQPPAPKPTSSEALGFACEDCICVRKDKPTRRPESCLWEKSKPI</sequence>
<feature type="region of interest" description="Disordered" evidence="1">
    <location>
        <begin position="72"/>
        <end position="95"/>
    </location>
</feature>
<organism evidence="2 3">
    <name type="scientific">Conger conger</name>
    <name type="common">Conger eel</name>
    <name type="synonym">Muraena conger</name>
    <dbReference type="NCBI Taxonomy" id="82655"/>
    <lineage>
        <taxon>Eukaryota</taxon>
        <taxon>Metazoa</taxon>
        <taxon>Chordata</taxon>
        <taxon>Craniata</taxon>
        <taxon>Vertebrata</taxon>
        <taxon>Euteleostomi</taxon>
        <taxon>Actinopterygii</taxon>
        <taxon>Neopterygii</taxon>
        <taxon>Teleostei</taxon>
        <taxon>Anguilliformes</taxon>
        <taxon>Congridae</taxon>
        <taxon>Conger</taxon>
    </lineage>
</organism>